<comment type="similarity">
    <text evidence="2">Belongs to the NAB family.</text>
</comment>
<dbReference type="Pfam" id="PF04904">
    <property type="entry name" value="SAM_NCD1"/>
    <property type="match status" value="1"/>
</dbReference>
<protein>
    <recommendedName>
        <fullName evidence="14">NGFI-A-binding protein 1</fullName>
    </recommendedName>
</protein>
<dbReference type="Proteomes" id="UP001187415">
    <property type="component" value="Unassembled WGS sequence"/>
</dbReference>
<evidence type="ECO:0000256" key="6">
    <source>
        <dbReference type="ARBA" id="ARBA00023163"/>
    </source>
</evidence>
<evidence type="ECO:0008006" key="14">
    <source>
        <dbReference type="Google" id="ProtNLM"/>
    </source>
</evidence>
<accession>A0AA88NIC2</accession>
<dbReference type="PANTHER" id="PTHR12623:SF9">
    <property type="entry name" value="NGFI-A-BINDING PROTEIN 1"/>
    <property type="match status" value="1"/>
</dbReference>
<organism evidence="12 13">
    <name type="scientific">Channa striata</name>
    <name type="common">Snakehead murrel</name>
    <name type="synonym">Ophicephalus striatus</name>
    <dbReference type="NCBI Taxonomy" id="64152"/>
    <lineage>
        <taxon>Eukaryota</taxon>
        <taxon>Metazoa</taxon>
        <taxon>Chordata</taxon>
        <taxon>Craniata</taxon>
        <taxon>Vertebrata</taxon>
        <taxon>Euteleostomi</taxon>
        <taxon>Actinopterygii</taxon>
        <taxon>Neopterygii</taxon>
        <taxon>Teleostei</taxon>
        <taxon>Neoteleostei</taxon>
        <taxon>Acanthomorphata</taxon>
        <taxon>Anabantaria</taxon>
        <taxon>Anabantiformes</taxon>
        <taxon>Channoidei</taxon>
        <taxon>Channidae</taxon>
        <taxon>Channa</taxon>
    </lineage>
</organism>
<keyword evidence="5" id="KW-0805">Transcription regulation</keyword>
<evidence type="ECO:0000256" key="2">
    <source>
        <dbReference type="ARBA" id="ARBA00008864"/>
    </source>
</evidence>
<dbReference type="GO" id="GO:0045892">
    <property type="term" value="P:negative regulation of DNA-templated transcription"/>
    <property type="evidence" value="ECO:0007669"/>
    <property type="project" value="InterPro"/>
</dbReference>
<dbReference type="PANTHER" id="PTHR12623">
    <property type="entry name" value="NGFI-A BINDING PROTEIN"/>
    <property type="match status" value="1"/>
</dbReference>
<feature type="compositionally biased region" description="Basic and acidic residues" evidence="8">
    <location>
        <begin position="625"/>
        <end position="638"/>
    </location>
</feature>
<feature type="compositionally biased region" description="Low complexity" evidence="8">
    <location>
        <begin position="294"/>
        <end position="306"/>
    </location>
</feature>
<comment type="subunit">
    <text evidence="3">Homomultimers may associate with EGR1 bound to DNA.</text>
</comment>
<dbReference type="InterPro" id="IPR039040">
    <property type="entry name" value="NAB_fam"/>
</dbReference>
<feature type="compositionally biased region" description="Low complexity" evidence="8">
    <location>
        <begin position="589"/>
        <end position="604"/>
    </location>
</feature>
<evidence type="ECO:0000256" key="7">
    <source>
        <dbReference type="ARBA" id="ARBA00023242"/>
    </source>
</evidence>
<dbReference type="InterPro" id="IPR038398">
    <property type="entry name" value="NCD2_sf"/>
</dbReference>
<evidence type="ECO:0000256" key="3">
    <source>
        <dbReference type="ARBA" id="ARBA00011364"/>
    </source>
</evidence>
<dbReference type="InterPro" id="IPR006988">
    <property type="entry name" value="Nab_N"/>
</dbReference>
<dbReference type="Gene3D" id="1.20.120.2010">
    <property type="entry name" value="NAB conserved domain 2"/>
    <property type="match status" value="1"/>
</dbReference>
<feature type="region of interest" description="Disordered" evidence="8">
    <location>
        <begin position="583"/>
        <end position="638"/>
    </location>
</feature>
<evidence type="ECO:0000256" key="4">
    <source>
        <dbReference type="ARBA" id="ARBA00022491"/>
    </source>
</evidence>
<gene>
    <name evidence="12" type="ORF">Q5P01_005868</name>
</gene>
<feature type="region of interest" description="Disordered" evidence="8">
    <location>
        <begin position="265"/>
        <end position="307"/>
    </location>
</feature>
<keyword evidence="7" id="KW-0539">Nucleus</keyword>
<keyword evidence="4" id="KW-0678">Repressor</keyword>
<evidence type="ECO:0000256" key="8">
    <source>
        <dbReference type="SAM" id="MobiDB-lite"/>
    </source>
</evidence>
<evidence type="ECO:0000313" key="13">
    <source>
        <dbReference type="Proteomes" id="UP001187415"/>
    </source>
</evidence>
<dbReference type="AlphaFoldDB" id="A0AA88NIC2"/>
<evidence type="ECO:0000313" key="12">
    <source>
        <dbReference type="EMBL" id="KAK2857133.1"/>
    </source>
</evidence>
<feature type="domain" description="Nab1 C-terminal" evidence="9">
    <location>
        <begin position="444"/>
        <end position="637"/>
    </location>
</feature>
<keyword evidence="6" id="KW-0804">Transcription</keyword>
<dbReference type="InterPro" id="IPR006986">
    <property type="entry name" value="Nab1_C"/>
</dbReference>
<feature type="compositionally biased region" description="Polar residues" evidence="8">
    <location>
        <begin position="610"/>
        <end position="624"/>
    </location>
</feature>
<feature type="region of interest" description="Disordered" evidence="8">
    <location>
        <begin position="107"/>
        <end position="128"/>
    </location>
</feature>
<proteinExistence type="inferred from homology"/>
<evidence type="ECO:0000256" key="5">
    <source>
        <dbReference type="ARBA" id="ARBA00023015"/>
    </source>
</evidence>
<dbReference type="Pfam" id="PF04902">
    <property type="entry name" value="Nab1"/>
    <property type="match status" value="1"/>
</dbReference>
<evidence type="ECO:0000259" key="11">
    <source>
        <dbReference type="Pfam" id="PF04905"/>
    </source>
</evidence>
<feature type="domain" description="NAB co-repressor" evidence="11">
    <location>
        <begin position="313"/>
        <end position="440"/>
    </location>
</feature>
<dbReference type="FunFam" id="1.20.120.2010:FF:000001">
    <property type="entry name" value="NGFI-A-binding protein 1 isoform X1"/>
    <property type="match status" value="1"/>
</dbReference>
<dbReference type="GO" id="GO:0005634">
    <property type="term" value="C:nucleus"/>
    <property type="evidence" value="ECO:0007669"/>
    <property type="project" value="UniProtKB-SubCell"/>
</dbReference>
<name>A0AA88NIC2_CHASR</name>
<evidence type="ECO:0000259" key="9">
    <source>
        <dbReference type="Pfam" id="PF04902"/>
    </source>
</evidence>
<reference evidence="12" key="1">
    <citation type="submission" date="2023-07" db="EMBL/GenBank/DDBJ databases">
        <title>Chromosome-level Genome Assembly of Striped Snakehead (Channa striata).</title>
        <authorList>
            <person name="Liu H."/>
        </authorList>
    </citation>
    <scope>NUCLEOTIDE SEQUENCE</scope>
    <source>
        <strain evidence="12">Gz</strain>
        <tissue evidence="12">Muscle</tissue>
    </source>
</reference>
<evidence type="ECO:0000256" key="1">
    <source>
        <dbReference type="ARBA" id="ARBA00004123"/>
    </source>
</evidence>
<comment type="subcellular location">
    <subcellularLocation>
        <location evidence="1">Nucleus</location>
    </subcellularLocation>
</comment>
<dbReference type="EMBL" id="JAUPFM010000003">
    <property type="protein sequence ID" value="KAK2857133.1"/>
    <property type="molecule type" value="Genomic_DNA"/>
</dbReference>
<dbReference type="InterPro" id="IPR006989">
    <property type="entry name" value="NAB_co-repressor_dom"/>
</dbReference>
<evidence type="ECO:0000259" key="10">
    <source>
        <dbReference type="Pfam" id="PF04904"/>
    </source>
</evidence>
<dbReference type="Pfam" id="PF04905">
    <property type="entry name" value="NCD2"/>
    <property type="match status" value="1"/>
</dbReference>
<feature type="domain" description="Nab N-terminal" evidence="10">
    <location>
        <begin position="134"/>
        <end position="211"/>
    </location>
</feature>
<comment type="caution">
    <text evidence="12">The sequence shown here is derived from an EMBL/GenBank/DDBJ whole genome shotgun (WGS) entry which is preliminary data.</text>
</comment>
<sequence>MVAEVDGGGRAGLWEVGRKEGGVRQKLFPPQGVPLVAAGLIPQNSSLMGNQSKRSRGDLIRAAGVPGERRGRRSAEERLRAFRSLPWSSSQPQIANFHPAHGLTVPQLRGRAEGPDTGGPKGATQSPGMAAVLPRTLGELQLYRILQRANLLYYYEAFIQQGGDDVQQLCEAGEEEFLEIMALVGMASKPLHVRRLQKALRDWVTNPAIFNQPLTSLPVCSIPVYKLPEGSPTLLGAQDRANTASVKMPKAVAAACSDPGKLDVARDKVSAGSPLQGSSEARFWSGHSNDSEHSLSPSDLGSPSSPRDALEALDAAAVQSVLECVDRMAPGLPKTDLAEVKEQLKNNKKLAKMIGHIFDMSDDDPRKEEEIRKYSAIYGRFDSKRRDGKHLTLHELTVNEAAAQLCMRDMALLTRRDELFGLARQISREVTYKYTYRTSKSRCGDRDEPSPKRIKTEENFFDIQEALQAIHMRQEMLREQLACAKSKGEETVGRNLQMQLERLLARQMEILQDAAVQERLQALDWRIPPAALKYLNDAQNTNGAAADASRDNQDERPINLRVVSQSMQEGDLPLGKQLANELKRHHNHSNSNSNSNNNNNSNSNTEETKTPATENGTSQRTSSNTEKKTIKSEPEDST</sequence>
<keyword evidence="13" id="KW-1185">Reference proteome</keyword>
<dbReference type="GO" id="GO:0003712">
    <property type="term" value="F:transcription coregulator activity"/>
    <property type="evidence" value="ECO:0007669"/>
    <property type="project" value="InterPro"/>
</dbReference>